<dbReference type="Proteomes" id="UP000478052">
    <property type="component" value="Unassembled WGS sequence"/>
</dbReference>
<evidence type="ECO:0000313" key="2">
    <source>
        <dbReference type="Proteomes" id="UP000478052"/>
    </source>
</evidence>
<organism evidence="1 2">
    <name type="scientific">Aphis craccivora</name>
    <name type="common">Cowpea aphid</name>
    <dbReference type="NCBI Taxonomy" id="307492"/>
    <lineage>
        <taxon>Eukaryota</taxon>
        <taxon>Metazoa</taxon>
        <taxon>Ecdysozoa</taxon>
        <taxon>Arthropoda</taxon>
        <taxon>Hexapoda</taxon>
        <taxon>Insecta</taxon>
        <taxon>Pterygota</taxon>
        <taxon>Neoptera</taxon>
        <taxon>Paraneoptera</taxon>
        <taxon>Hemiptera</taxon>
        <taxon>Sternorrhyncha</taxon>
        <taxon>Aphidomorpha</taxon>
        <taxon>Aphidoidea</taxon>
        <taxon>Aphididae</taxon>
        <taxon>Aphidini</taxon>
        <taxon>Aphis</taxon>
        <taxon>Aphis</taxon>
    </lineage>
</organism>
<protein>
    <submittedName>
        <fullName evidence="1">Uncharacterized protein</fullName>
    </submittedName>
</protein>
<comment type="caution">
    <text evidence="1">The sequence shown here is derived from an EMBL/GenBank/DDBJ whole genome shotgun (WGS) entry which is preliminary data.</text>
</comment>
<dbReference type="EMBL" id="VUJU01000228">
    <property type="protein sequence ID" value="KAF0771964.1"/>
    <property type="molecule type" value="Genomic_DNA"/>
</dbReference>
<accession>A0A6G0ZMG6</accession>
<keyword evidence="2" id="KW-1185">Reference proteome</keyword>
<proteinExistence type="predicted"/>
<name>A0A6G0ZMG6_APHCR</name>
<gene>
    <name evidence="1" type="ORF">FWK35_00006132</name>
</gene>
<dbReference type="AlphaFoldDB" id="A0A6G0ZMG6"/>
<sequence>MNRRAFMGLIMCMLHSPRPSIHFLISVMKREQENIHTKIRSTSRGRFNQMNKVTHNVI</sequence>
<reference evidence="1 2" key="1">
    <citation type="submission" date="2019-08" db="EMBL/GenBank/DDBJ databases">
        <title>Whole genome of Aphis craccivora.</title>
        <authorList>
            <person name="Voronova N.V."/>
            <person name="Shulinski R.S."/>
            <person name="Bandarenka Y.V."/>
            <person name="Zhorov D.G."/>
            <person name="Warner D."/>
        </authorList>
    </citation>
    <scope>NUCLEOTIDE SEQUENCE [LARGE SCALE GENOMIC DNA]</scope>
    <source>
        <strain evidence="1">180601</strain>
        <tissue evidence="1">Whole Body</tissue>
    </source>
</reference>
<evidence type="ECO:0000313" key="1">
    <source>
        <dbReference type="EMBL" id="KAF0771964.1"/>
    </source>
</evidence>